<evidence type="ECO:0000256" key="9">
    <source>
        <dbReference type="SAM" id="SignalP"/>
    </source>
</evidence>
<protein>
    <submittedName>
        <fullName evidence="11">TonB-dependent receptor plug</fullName>
    </submittedName>
</protein>
<reference evidence="11 12" key="1">
    <citation type="submission" date="2014-05" db="EMBL/GenBank/DDBJ databases">
        <title>Genome Sequence of Flavobacterium sp. EM1321.</title>
        <authorList>
            <person name="Shin S.-K."/>
            <person name="Yi H."/>
        </authorList>
    </citation>
    <scope>NUCLEOTIDE SEQUENCE [LARGE SCALE GENOMIC DNA]</scope>
    <source>
        <strain evidence="11 12">EM1321</strain>
    </source>
</reference>
<organism evidence="11 12">
    <name type="scientific">Flavobacterium seoulense</name>
    <dbReference type="NCBI Taxonomy" id="1492738"/>
    <lineage>
        <taxon>Bacteria</taxon>
        <taxon>Pseudomonadati</taxon>
        <taxon>Bacteroidota</taxon>
        <taxon>Flavobacteriia</taxon>
        <taxon>Flavobacteriales</taxon>
        <taxon>Flavobacteriaceae</taxon>
        <taxon>Flavobacterium</taxon>
    </lineage>
</organism>
<dbReference type="InterPro" id="IPR012910">
    <property type="entry name" value="Plug_dom"/>
</dbReference>
<dbReference type="GO" id="GO:0009279">
    <property type="term" value="C:cell outer membrane"/>
    <property type="evidence" value="ECO:0007669"/>
    <property type="project" value="UniProtKB-SubCell"/>
</dbReference>
<evidence type="ECO:0000256" key="2">
    <source>
        <dbReference type="ARBA" id="ARBA00022448"/>
    </source>
</evidence>
<evidence type="ECO:0000256" key="6">
    <source>
        <dbReference type="ARBA" id="ARBA00023136"/>
    </source>
</evidence>
<dbReference type="InterPro" id="IPR036942">
    <property type="entry name" value="Beta-barrel_TonB_sf"/>
</dbReference>
<dbReference type="PANTHER" id="PTHR30069:SF29">
    <property type="entry name" value="HEMOGLOBIN AND HEMOGLOBIN-HAPTOGLOBIN-BINDING PROTEIN 1-RELATED"/>
    <property type="match status" value="1"/>
</dbReference>
<dbReference type="SUPFAM" id="SSF49464">
    <property type="entry name" value="Carboxypeptidase regulatory domain-like"/>
    <property type="match status" value="1"/>
</dbReference>
<evidence type="ECO:0000256" key="3">
    <source>
        <dbReference type="ARBA" id="ARBA00022452"/>
    </source>
</evidence>
<feature type="signal peptide" evidence="9">
    <location>
        <begin position="1"/>
        <end position="18"/>
    </location>
</feature>
<dbReference type="InterPro" id="IPR039426">
    <property type="entry name" value="TonB-dep_rcpt-like"/>
</dbReference>
<keyword evidence="2 8" id="KW-0813">Transport</keyword>
<dbReference type="Pfam" id="PF07715">
    <property type="entry name" value="Plug"/>
    <property type="match status" value="1"/>
</dbReference>
<dbReference type="Gene3D" id="2.60.40.1120">
    <property type="entry name" value="Carboxypeptidase-like, regulatory domain"/>
    <property type="match status" value="1"/>
</dbReference>
<evidence type="ECO:0000313" key="12">
    <source>
        <dbReference type="Proteomes" id="UP000027064"/>
    </source>
</evidence>
<gene>
    <name evidence="11" type="ORF">FEM21_02510</name>
</gene>
<evidence type="ECO:0000256" key="5">
    <source>
        <dbReference type="ARBA" id="ARBA00022729"/>
    </source>
</evidence>
<dbReference type="Pfam" id="PF13715">
    <property type="entry name" value="CarbopepD_reg_2"/>
    <property type="match status" value="1"/>
</dbReference>
<evidence type="ECO:0000256" key="8">
    <source>
        <dbReference type="PROSITE-ProRule" id="PRU01360"/>
    </source>
</evidence>
<dbReference type="eggNOG" id="COG4772">
    <property type="taxonomic scope" value="Bacteria"/>
</dbReference>
<evidence type="ECO:0000259" key="10">
    <source>
        <dbReference type="Pfam" id="PF07715"/>
    </source>
</evidence>
<evidence type="ECO:0000256" key="1">
    <source>
        <dbReference type="ARBA" id="ARBA00004571"/>
    </source>
</evidence>
<feature type="domain" description="TonB-dependent receptor plug" evidence="10">
    <location>
        <begin position="117"/>
        <end position="224"/>
    </location>
</feature>
<evidence type="ECO:0000256" key="7">
    <source>
        <dbReference type="ARBA" id="ARBA00023237"/>
    </source>
</evidence>
<proteinExistence type="inferred from homology"/>
<accession>A0A066WVY8</accession>
<dbReference type="RefSeq" id="WP_035656854.1">
    <property type="nucleotide sequence ID" value="NZ_JNCA01000001.1"/>
</dbReference>
<keyword evidence="7 8" id="KW-0998">Cell outer membrane</keyword>
<name>A0A066WVY8_9FLAO</name>
<sequence length="847" mass="93704">MKKIVLIAVLSLISLANIYSQNKKLISGNIKDEKQNPLIGVSVVVEGTNEGGITNGEGSFQFSTTKKQGTLLVSIIGYVSKKVAFDANNSNTIEITLEDSSLDLEEVQVFSSRAVDRKTPVAVSTIKKQDIEEKLGNQEFVEILKSVPGVYASREGGGFGDGEVTLRGFNSENVAVLINGIPVNDMEGGRVYWSNWTGLGSVTSSIQVQRGLGASKVAVPSIGGTINTITDNTDTEEGGQVSYTTGNNNYQKVGVKLSTGLMNNGFAATVYADKISGDGFVDGTPFEGVSYFASISKRINDNHKLVFTATGATQRHGQRFERLAIQDYRTSDRGVKLNKGWGYKNGQLFALSENFFNKPLISINHYWRINDNNKISTAVYYSSGKGGVNFEDGADKGKLTGPNSYRFGEFGPVDVDRVVAENMANGESTAIIQTTANDHIWLGAISTWNSRINDHFTFIGGLDYRYYKGIKYKKVDDLLGGQFYKDNSDVNNPNNAARVGDKIGYYNDAFVNWYGSFAQLEYDKDDFSAFVALNGSNTTYRRVDYFRKLSTDPTRETDNVNFIGYGAKAGANYRLNEYNNIFANVGYFERAPYFSAVWANNNNDQTNKDAENQKITSIELGYGLRLPKFAANVNLYYTQWNDRTQTDTRTALNVTTNEVETVFTNILGVDALHQGVEVDFEYRPLTGLSFTGMLSLGDWKWKNDVTAVITDSDQNVISNLNLFIKDLPVGRSAQTTAALGARYFVTPKTSFSVDYNYYDRYYADFNPSNRTSPGVDPWKVPSFHLFDASLLHKFKILNLDAKVIARMNNVFNTEFITRANDNDGTAQGATVFYGPGRTFSISSIINF</sequence>
<feature type="chain" id="PRO_5001629449" evidence="9">
    <location>
        <begin position="19"/>
        <end position="847"/>
    </location>
</feature>
<keyword evidence="11" id="KW-0675">Receptor</keyword>
<dbReference type="InterPro" id="IPR008969">
    <property type="entry name" value="CarboxyPept-like_regulatory"/>
</dbReference>
<dbReference type="Gene3D" id="2.40.170.20">
    <property type="entry name" value="TonB-dependent receptor, beta-barrel domain"/>
    <property type="match status" value="1"/>
</dbReference>
<keyword evidence="5 9" id="KW-0732">Signal</keyword>
<dbReference type="STRING" id="1492738.FEM21_02510"/>
<evidence type="ECO:0000313" key="11">
    <source>
        <dbReference type="EMBL" id="KDN56748.1"/>
    </source>
</evidence>
<keyword evidence="4 8" id="KW-0812">Transmembrane</keyword>
<comment type="caution">
    <text evidence="11">The sequence shown here is derived from an EMBL/GenBank/DDBJ whole genome shotgun (WGS) entry which is preliminary data.</text>
</comment>
<dbReference type="SUPFAM" id="SSF56935">
    <property type="entry name" value="Porins"/>
    <property type="match status" value="1"/>
</dbReference>
<dbReference type="PROSITE" id="PS52016">
    <property type="entry name" value="TONB_DEPENDENT_REC_3"/>
    <property type="match status" value="1"/>
</dbReference>
<dbReference type="OrthoDB" id="9761152at2"/>
<dbReference type="Proteomes" id="UP000027064">
    <property type="component" value="Unassembled WGS sequence"/>
</dbReference>
<comment type="subcellular location">
    <subcellularLocation>
        <location evidence="1 8">Cell outer membrane</location>
        <topology evidence="1 8">Multi-pass membrane protein</topology>
    </subcellularLocation>
</comment>
<dbReference type="Gene3D" id="2.170.130.10">
    <property type="entry name" value="TonB-dependent receptor, plug domain"/>
    <property type="match status" value="1"/>
</dbReference>
<dbReference type="PANTHER" id="PTHR30069">
    <property type="entry name" value="TONB-DEPENDENT OUTER MEMBRANE RECEPTOR"/>
    <property type="match status" value="1"/>
</dbReference>
<keyword evidence="6 8" id="KW-0472">Membrane</keyword>
<dbReference type="InterPro" id="IPR037066">
    <property type="entry name" value="Plug_dom_sf"/>
</dbReference>
<dbReference type="AlphaFoldDB" id="A0A066WVY8"/>
<comment type="similarity">
    <text evidence="8">Belongs to the TonB-dependent receptor family.</text>
</comment>
<dbReference type="GO" id="GO:0015344">
    <property type="term" value="F:siderophore uptake transmembrane transporter activity"/>
    <property type="evidence" value="ECO:0007669"/>
    <property type="project" value="TreeGrafter"/>
</dbReference>
<dbReference type="GO" id="GO:0044718">
    <property type="term" value="P:siderophore transmembrane transport"/>
    <property type="evidence" value="ECO:0007669"/>
    <property type="project" value="TreeGrafter"/>
</dbReference>
<keyword evidence="3 8" id="KW-1134">Transmembrane beta strand</keyword>
<evidence type="ECO:0000256" key="4">
    <source>
        <dbReference type="ARBA" id="ARBA00022692"/>
    </source>
</evidence>
<keyword evidence="12" id="KW-1185">Reference proteome</keyword>
<dbReference type="EMBL" id="JNCA01000001">
    <property type="protein sequence ID" value="KDN56748.1"/>
    <property type="molecule type" value="Genomic_DNA"/>
</dbReference>
<dbReference type="PATRIC" id="fig|1492738.3.peg.245"/>